<evidence type="ECO:0000256" key="1">
    <source>
        <dbReference type="ARBA" id="ARBA00004123"/>
    </source>
</evidence>
<dbReference type="Pfam" id="PF00319">
    <property type="entry name" value="SRF-TF"/>
    <property type="match status" value="1"/>
</dbReference>
<evidence type="ECO:0000256" key="2">
    <source>
        <dbReference type="ARBA" id="ARBA00023015"/>
    </source>
</evidence>
<dbReference type="KEGG" id="ztr:MYCGRDRAFT_97573"/>
<keyword evidence="9" id="KW-1185">Reference proteome</keyword>
<keyword evidence="5" id="KW-0539">Nucleus</keyword>
<evidence type="ECO:0000256" key="4">
    <source>
        <dbReference type="ARBA" id="ARBA00023163"/>
    </source>
</evidence>
<dbReference type="OrthoDB" id="3650524at2759"/>
<reference evidence="8 9" key="1">
    <citation type="journal article" date="2011" name="PLoS Genet.">
        <title>Finished genome of the fungal wheat pathogen Mycosphaerella graminicola reveals dispensome structure, chromosome plasticity, and stealth pathogenesis.</title>
        <authorList>
            <person name="Goodwin S.B."/>
            <person name="Ben M'barek S."/>
            <person name="Dhillon B."/>
            <person name="Wittenberg A.H.J."/>
            <person name="Crane C.F."/>
            <person name="Hane J.K."/>
            <person name="Foster A.J."/>
            <person name="Van der Lee T.A.J."/>
            <person name="Grimwood J."/>
            <person name="Aerts A."/>
            <person name="Antoniw J."/>
            <person name="Bailey A."/>
            <person name="Bluhm B."/>
            <person name="Bowler J."/>
            <person name="Bristow J."/>
            <person name="van der Burgt A."/>
            <person name="Canto-Canche B."/>
            <person name="Churchill A.C.L."/>
            <person name="Conde-Ferraez L."/>
            <person name="Cools H.J."/>
            <person name="Coutinho P.M."/>
            <person name="Csukai M."/>
            <person name="Dehal P."/>
            <person name="De Wit P."/>
            <person name="Donzelli B."/>
            <person name="van de Geest H.C."/>
            <person name="van Ham R.C.H.J."/>
            <person name="Hammond-Kosack K.E."/>
            <person name="Henrissat B."/>
            <person name="Kilian A."/>
            <person name="Kobayashi A.K."/>
            <person name="Koopmann E."/>
            <person name="Kourmpetis Y."/>
            <person name="Kuzniar A."/>
            <person name="Lindquist E."/>
            <person name="Lombard V."/>
            <person name="Maliepaard C."/>
            <person name="Martins N."/>
            <person name="Mehrabi R."/>
            <person name="Nap J.P.H."/>
            <person name="Ponomarenko A."/>
            <person name="Rudd J.J."/>
            <person name="Salamov A."/>
            <person name="Schmutz J."/>
            <person name="Schouten H.J."/>
            <person name="Shapiro H."/>
            <person name="Stergiopoulos I."/>
            <person name="Torriani S.F.F."/>
            <person name="Tu H."/>
            <person name="de Vries R.P."/>
            <person name="Waalwijk C."/>
            <person name="Ware S.B."/>
            <person name="Wiebenga A."/>
            <person name="Zwiers L.-H."/>
            <person name="Oliver R.P."/>
            <person name="Grigoriev I.V."/>
            <person name="Kema G.H.J."/>
        </authorList>
    </citation>
    <scope>NUCLEOTIDE SEQUENCE [LARGE SCALE GENOMIC DNA]</scope>
    <source>
        <strain evidence="9">CBS 115943 / IPO323</strain>
    </source>
</reference>
<protein>
    <recommendedName>
        <fullName evidence="7">MADS-box domain-containing protein</fullName>
    </recommendedName>
</protein>
<dbReference type="GO" id="GO:0003677">
    <property type="term" value="F:DNA binding"/>
    <property type="evidence" value="ECO:0007669"/>
    <property type="project" value="UniProtKB-KW"/>
</dbReference>
<dbReference type="STRING" id="336722.F9XQN6"/>
<evidence type="ECO:0000259" key="7">
    <source>
        <dbReference type="PROSITE" id="PS50066"/>
    </source>
</evidence>
<sequence length="819" mass="90174">MDATVVPGILVPCPQPMFSKFHFALQMEQEHTQELYTARFVYSNNEDPLVVAEMIRKIHNLDVEQRLAIIKWIVDVTGGQLSTAYRIETPPLRQYITGDPMQQDATIDPIQPVLVTPVMCNTTLASPVQLTLPLFGTSDEAWSVEDLDGTCKEDISASVRRMIDENIAAALDMPTLCTSCGHATDRRFAESLQAMIDRRVGVALDLRAPDQMSLLDTIHELVDVAVRTAVDNEIANLGNFPGHKNGRHTACSTFHCTTSRNDEVKHSHPHVTPDSAARSPLLLDHLGTLVQIEHGHLVNPLMGDPCRASSIEVIPHLTIAGESMLSPCHPLQDDVNETESFTETDTTSAFALSPEDLISRAYLPSPPRMPSLPHFNHPYFPHGETTLEESVFPVGPRPSPASASADRSRCLGISGSSATLLNGVTSALNSVGNLRRPSSEGEPLPRPSYTPPLLETCYENAFESFPSPSVPDITVHSADGAFPSTNSPPSPPLRAQEPALTERLCTPTQNNPHLDSGIHLLAMAVDHLEHVKTFRSRASTAPRGTSLRRAQCYTTFIYFSGRTDYKVVIHGSSSLWHSAGSRGAKKPNKRLHCLDEIPSGSAAMAAKSQSSVRKEYFRKRSRTLEKKAHEMAKLCKAHVSLVVRFHGRFYIYNSHEYQGWPPSQDQIDESFPPPKRTTAANMDAAVVHESSANEPKSATDTCLACFHIRAIIRAVPQCRCNPRGSSYSGMRALDNPYCARLFMRDWAALVGYSSIKRSNLIMGFSTFANEACRLSGRSNRLEQIAIKGGHPETIDSIEYYVLNRSGQSPPLLVHLLYAQ</sequence>
<dbReference type="GeneID" id="13400591"/>
<evidence type="ECO:0000313" key="9">
    <source>
        <dbReference type="Proteomes" id="UP000008062"/>
    </source>
</evidence>
<proteinExistence type="predicted"/>
<dbReference type="PROSITE" id="PS50066">
    <property type="entry name" value="MADS_BOX_2"/>
    <property type="match status" value="1"/>
</dbReference>
<feature type="domain" description="MADS-box" evidence="7">
    <location>
        <begin position="613"/>
        <end position="643"/>
    </location>
</feature>
<dbReference type="InParanoid" id="F9XQN6"/>
<evidence type="ECO:0000256" key="6">
    <source>
        <dbReference type="SAM" id="MobiDB-lite"/>
    </source>
</evidence>
<feature type="region of interest" description="Disordered" evidence="6">
    <location>
        <begin position="476"/>
        <end position="495"/>
    </location>
</feature>
<keyword evidence="3" id="KW-0238">DNA-binding</keyword>
<keyword evidence="4" id="KW-0804">Transcription</keyword>
<dbReference type="AlphaFoldDB" id="F9XQN6"/>
<organism evidence="8 9">
    <name type="scientific">Zymoseptoria tritici (strain CBS 115943 / IPO323)</name>
    <name type="common">Speckled leaf blotch fungus</name>
    <name type="synonym">Septoria tritici</name>
    <dbReference type="NCBI Taxonomy" id="336722"/>
    <lineage>
        <taxon>Eukaryota</taxon>
        <taxon>Fungi</taxon>
        <taxon>Dikarya</taxon>
        <taxon>Ascomycota</taxon>
        <taxon>Pezizomycotina</taxon>
        <taxon>Dothideomycetes</taxon>
        <taxon>Dothideomycetidae</taxon>
        <taxon>Mycosphaerellales</taxon>
        <taxon>Mycosphaerellaceae</taxon>
        <taxon>Zymoseptoria</taxon>
    </lineage>
</organism>
<evidence type="ECO:0000313" key="8">
    <source>
        <dbReference type="EMBL" id="EGP82455.1"/>
    </source>
</evidence>
<dbReference type="InterPro" id="IPR002100">
    <property type="entry name" value="TF_MADSbox"/>
</dbReference>
<dbReference type="GO" id="GO:0005634">
    <property type="term" value="C:nucleus"/>
    <property type="evidence" value="ECO:0007669"/>
    <property type="project" value="UniProtKB-SubCell"/>
</dbReference>
<evidence type="ECO:0000256" key="5">
    <source>
        <dbReference type="ARBA" id="ARBA00023242"/>
    </source>
</evidence>
<accession>F9XQN6</accession>
<dbReference type="HOGENOM" id="CLU_345200_0_0_1"/>
<dbReference type="GO" id="GO:0045944">
    <property type="term" value="P:positive regulation of transcription by RNA polymerase II"/>
    <property type="evidence" value="ECO:0007669"/>
    <property type="project" value="UniProtKB-ARBA"/>
</dbReference>
<dbReference type="EMBL" id="CM001209">
    <property type="protein sequence ID" value="EGP82455.1"/>
    <property type="molecule type" value="Genomic_DNA"/>
</dbReference>
<gene>
    <name evidence="8" type="ORF">MYCGRDRAFT_97573</name>
</gene>
<name>F9XQN6_ZYMTI</name>
<dbReference type="GO" id="GO:0046983">
    <property type="term" value="F:protein dimerization activity"/>
    <property type="evidence" value="ECO:0007669"/>
    <property type="project" value="InterPro"/>
</dbReference>
<dbReference type="Gene3D" id="3.40.1810.10">
    <property type="entry name" value="Transcription factor, MADS-box"/>
    <property type="match status" value="1"/>
</dbReference>
<keyword evidence="2" id="KW-0805">Transcription regulation</keyword>
<dbReference type="RefSeq" id="XP_003847479.1">
    <property type="nucleotide sequence ID" value="XM_003847431.1"/>
</dbReference>
<dbReference type="InterPro" id="IPR036879">
    <property type="entry name" value="TF_MADSbox_sf"/>
</dbReference>
<dbReference type="eggNOG" id="ENOG502QZCD">
    <property type="taxonomic scope" value="Eukaryota"/>
</dbReference>
<dbReference type="Proteomes" id="UP000008062">
    <property type="component" value="Chromosome 14"/>
</dbReference>
<comment type="subcellular location">
    <subcellularLocation>
        <location evidence="1">Nucleus</location>
    </subcellularLocation>
</comment>
<dbReference type="SUPFAM" id="SSF55455">
    <property type="entry name" value="SRF-like"/>
    <property type="match status" value="1"/>
</dbReference>
<evidence type="ECO:0000256" key="3">
    <source>
        <dbReference type="ARBA" id="ARBA00023125"/>
    </source>
</evidence>